<evidence type="ECO:0000259" key="11">
    <source>
        <dbReference type="SMART" id="SM00845"/>
    </source>
</evidence>
<comment type="caution">
    <text evidence="12">The sequence shown here is derived from an EMBL/GenBank/DDBJ whole genome shotgun (WGS) entry which is preliminary data.</text>
</comment>
<dbReference type="GO" id="GO:0016740">
    <property type="term" value="F:transferase activity"/>
    <property type="evidence" value="ECO:0007669"/>
    <property type="project" value="UniProtKB-KW"/>
</dbReference>
<evidence type="ECO:0000313" key="13">
    <source>
        <dbReference type="Proteomes" id="UP000052015"/>
    </source>
</evidence>
<dbReference type="GO" id="GO:0070681">
    <property type="term" value="P:glutaminyl-tRNAGln biosynthesis via transamidation"/>
    <property type="evidence" value="ECO:0007669"/>
    <property type="project" value="TreeGrafter"/>
</dbReference>
<dbReference type="GO" id="GO:0006412">
    <property type="term" value="P:translation"/>
    <property type="evidence" value="ECO:0007669"/>
    <property type="project" value="UniProtKB-UniRule"/>
</dbReference>
<dbReference type="Pfam" id="PF02934">
    <property type="entry name" value="GatB_N"/>
    <property type="match status" value="1"/>
</dbReference>
<dbReference type="InterPro" id="IPR004413">
    <property type="entry name" value="GatB"/>
</dbReference>
<evidence type="ECO:0000256" key="10">
    <source>
        <dbReference type="HAMAP-Rule" id="MF_00121"/>
    </source>
</evidence>
<proteinExistence type="inferred from homology"/>
<dbReference type="RefSeq" id="WP_057976478.1">
    <property type="nucleotide sequence ID" value="NZ_LKHP01000002.1"/>
</dbReference>
<gene>
    <name evidence="10 12" type="primary">gatB</name>
    <name evidence="12" type="ORF">ABG79_00335</name>
</gene>
<dbReference type="HAMAP" id="MF_00121">
    <property type="entry name" value="GatB"/>
    <property type="match status" value="1"/>
</dbReference>
<dbReference type="NCBIfam" id="NF004014">
    <property type="entry name" value="PRK05477.1-4"/>
    <property type="match status" value="1"/>
</dbReference>
<keyword evidence="3 10" id="KW-0436">Ligase</keyword>
<dbReference type="FunFam" id="1.10.10.410:FF:000001">
    <property type="entry name" value="Aspartyl/glutamyl-tRNA(Asn/Gln) amidotransferase subunit B"/>
    <property type="match status" value="1"/>
</dbReference>
<evidence type="ECO:0000256" key="6">
    <source>
        <dbReference type="ARBA" id="ARBA00022917"/>
    </source>
</evidence>
<accession>A0A0R3K1X7</accession>
<dbReference type="NCBIfam" id="TIGR00133">
    <property type="entry name" value="gatB"/>
    <property type="match status" value="1"/>
</dbReference>
<comment type="similarity">
    <text evidence="1 10">Belongs to the GatB/GatE family. GatB subfamily.</text>
</comment>
<dbReference type="SUPFAM" id="SSF89095">
    <property type="entry name" value="GatB/YqeY motif"/>
    <property type="match status" value="1"/>
</dbReference>
<dbReference type="GO" id="GO:0050567">
    <property type="term" value="F:glutaminyl-tRNA synthase (glutamine-hydrolyzing) activity"/>
    <property type="evidence" value="ECO:0007669"/>
    <property type="project" value="UniProtKB-UniRule"/>
</dbReference>
<dbReference type="OrthoDB" id="9804078at2"/>
<evidence type="ECO:0000256" key="9">
    <source>
        <dbReference type="ARBA" id="ARBA00047913"/>
    </source>
</evidence>
<evidence type="ECO:0000256" key="5">
    <source>
        <dbReference type="ARBA" id="ARBA00022840"/>
    </source>
</evidence>
<dbReference type="EMBL" id="LKHP01000002">
    <property type="protein sequence ID" value="KRQ87534.1"/>
    <property type="molecule type" value="Genomic_DNA"/>
</dbReference>
<protein>
    <recommendedName>
        <fullName evidence="10">Aspartyl/glutamyl-tRNA(Asn/Gln) amidotransferase subunit B</fullName>
        <shortName evidence="10">Asp/Glu-ADT subunit B</shortName>
        <ecNumber evidence="10">6.3.5.-</ecNumber>
    </recommendedName>
</protein>
<comment type="subunit">
    <text evidence="2 10">Heterotrimer of A, B and C subunits.</text>
</comment>
<reference evidence="12 13" key="1">
    <citation type="submission" date="2015-09" db="EMBL/GenBank/DDBJ databases">
        <title>Draft genome sequence of a Caloramator mitchellensis, a moderate thermophile from the Great Artesian Basin of Australia.</title>
        <authorList>
            <person name="Patel B.K."/>
        </authorList>
    </citation>
    <scope>NUCLEOTIDE SEQUENCE [LARGE SCALE GENOMIC DNA]</scope>
    <source>
        <strain evidence="12 13">VF08</strain>
    </source>
</reference>
<dbReference type="PROSITE" id="PS01234">
    <property type="entry name" value="GATB"/>
    <property type="match status" value="1"/>
</dbReference>
<dbReference type="AlphaFoldDB" id="A0A0R3K1X7"/>
<keyword evidence="4 10" id="KW-0547">Nucleotide-binding</keyword>
<keyword evidence="12" id="KW-0808">Transferase</keyword>
<dbReference type="Gene3D" id="1.10.10.410">
    <property type="match status" value="1"/>
</dbReference>
<evidence type="ECO:0000256" key="2">
    <source>
        <dbReference type="ARBA" id="ARBA00011123"/>
    </source>
</evidence>
<dbReference type="InterPro" id="IPR023168">
    <property type="entry name" value="GatB_Yqey_C_2"/>
</dbReference>
<keyword evidence="13" id="KW-1185">Reference proteome</keyword>
<dbReference type="SUPFAM" id="SSF55931">
    <property type="entry name" value="Glutamine synthetase/guanido kinase"/>
    <property type="match status" value="1"/>
</dbReference>
<dbReference type="Gene3D" id="1.10.150.380">
    <property type="entry name" value="GatB domain, N-terminal subdomain"/>
    <property type="match status" value="1"/>
</dbReference>
<evidence type="ECO:0000313" key="12">
    <source>
        <dbReference type="EMBL" id="KRQ87534.1"/>
    </source>
</evidence>
<dbReference type="InterPro" id="IPR006075">
    <property type="entry name" value="Asn/Gln-tRNA_Trfase_suB/E_cat"/>
</dbReference>
<dbReference type="STRING" id="908809.ABG79_00335"/>
<comment type="catalytic activity">
    <reaction evidence="8 10">
        <text>L-aspartyl-tRNA(Asn) + L-glutamine + ATP + H2O = L-asparaginyl-tRNA(Asn) + L-glutamate + ADP + phosphate + 2 H(+)</text>
        <dbReference type="Rhea" id="RHEA:14513"/>
        <dbReference type="Rhea" id="RHEA-COMP:9674"/>
        <dbReference type="Rhea" id="RHEA-COMP:9677"/>
        <dbReference type="ChEBI" id="CHEBI:15377"/>
        <dbReference type="ChEBI" id="CHEBI:15378"/>
        <dbReference type="ChEBI" id="CHEBI:29985"/>
        <dbReference type="ChEBI" id="CHEBI:30616"/>
        <dbReference type="ChEBI" id="CHEBI:43474"/>
        <dbReference type="ChEBI" id="CHEBI:58359"/>
        <dbReference type="ChEBI" id="CHEBI:78515"/>
        <dbReference type="ChEBI" id="CHEBI:78516"/>
        <dbReference type="ChEBI" id="CHEBI:456216"/>
    </reaction>
</comment>
<evidence type="ECO:0000256" key="7">
    <source>
        <dbReference type="ARBA" id="ARBA00024799"/>
    </source>
</evidence>
<dbReference type="PANTHER" id="PTHR11659">
    <property type="entry name" value="GLUTAMYL-TRNA GLN AMIDOTRANSFERASE SUBUNIT B MITOCHONDRIAL AND PROKARYOTIC PET112-RELATED"/>
    <property type="match status" value="1"/>
</dbReference>
<keyword evidence="5 10" id="KW-0067">ATP-binding</keyword>
<dbReference type="InterPro" id="IPR017959">
    <property type="entry name" value="Asn/Gln-tRNA_amidoTrfase_suB/E"/>
</dbReference>
<evidence type="ECO:0000256" key="3">
    <source>
        <dbReference type="ARBA" id="ARBA00022598"/>
    </source>
</evidence>
<dbReference type="InterPro" id="IPR017958">
    <property type="entry name" value="Gln-tRNA_amidoTrfase_suB_CS"/>
</dbReference>
<dbReference type="SMART" id="SM00845">
    <property type="entry name" value="GatB_Yqey"/>
    <property type="match status" value="1"/>
</dbReference>
<dbReference type="InterPro" id="IPR003789">
    <property type="entry name" value="Asn/Gln_tRNA_amidoTrase-B-like"/>
</dbReference>
<dbReference type="NCBIfam" id="NF004015">
    <property type="entry name" value="PRK05477.1-5"/>
    <property type="match status" value="1"/>
</dbReference>
<dbReference type="InterPro" id="IPR014746">
    <property type="entry name" value="Gln_synth/guanido_kin_cat_dom"/>
</dbReference>
<name>A0A0R3K1X7_CALMK</name>
<dbReference type="PATRIC" id="fig|908809.3.peg.335"/>
<dbReference type="Pfam" id="PF02637">
    <property type="entry name" value="GatB_Yqey"/>
    <property type="match status" value="1"/>
</dbReference>
<comment type="function">
    <text evidence="7 10">Allows the formation of correctly charged Asn-tRNA(Asn) or Gln-tRNA(Gln) through the transamidation of misacylated Asp-tRNA(Asn) or Glu-tRNA(Gln) in organisms which lack either or both of asparaginyl-tRNA or glutaminyl-tRNA synthetases. The reaction takes place in the presence of glutamine and ATP through an activated phospho-Asp-tRNA(Asn) or phospho-Glu-tRNA(Gln).</text>
</comment>
<keyword evidence="6 10" id="KW-0648">Protein biosynthesis</keyword>
<dbReference type="GO" id="GO:0050566">
    <property type="term" value="F:asparaginyl-tRNA synthase (glutamine-hydrolyzing) activity"/>
    <property type="evidence" value="ECO:0007669"/>
    <property type="project" value="RHEA"/>
</dbReference>
<dbReference type="GO" id="GO:0005524">
    <property type="term" value="F:ATP binding"/>
    <property type="evidence" value="ECO:0007669"/>
    <property type="project" value="UniProtKB-KW"/>
</dbReference>
<comment type="catalytic activity">
    <reaction evidence="9 10">
        <text>L-glutamyl-tRNA(Gln) + L-glutamine + ATP + H2O = L-glutaminyl-tRNA(Gln) + L-glutamate + ADP + phosphate + H(+)</text>
        <dbReference type="Rhea" id="RHEA:17521"/>
        <dbReference type="Rhea" id="RHEA-COMP:9681"/>
        <dbReference type="Rhea" id="RHEA-COMP:9684"/>
        <dbReference type="ChEBI" id="CHEBI:15377"/>
        <dbReference type="ChEBI" id="CHEBI:15378"/>
        <dbReference type="ChEBI" id="CHEBI:29985"/>
        <dbReference type="ChEBI" id="CHEBI:30616"/>
        <dbReference type="ChEBI" id="CHEBI:43474"/>
        <dbReference type="ChEBI" id="CHEBI:58359"/>
        <dbReference type="ChEBI" id="CHEBI:78520"/>
        <dbReference type="ChEBI" id="CHEBI:78521"/>
        <dbReference type="ChEBI" id="CHEBI:456216"/>
    </reaction>
</comment>
<evidence type="ECO:0000256" key="4">
    <source>
        <dbReference type="ARBA" id="ARBA00022741"/>
    </source>
</evidence>
<sequence length="475" mass="53969">MEFEAVIGLEIHAELSTKSKIFCGCTTEFGGEVNTHCCPVCLGLPGALPVLNKAVVDYAIKAGIALNCNINKETYMARKNYFYPDAPKNYQITQHETPLCSEGFVEVETEEGLKKIRIERIHIEEDAGKALHEGDASFIDFNRSGVPLIEIVTRPDMRSPQEARMFFEKLRSILLYTEVSDCKMQEGSLRCDANVSIRPKGSKEFGVKTEIKNMNSFKALEKALEFEIERQINAVRNGERIVQETRRWDESKGQTIVMRSKEEAHDYRYFPEPDMVYLVVDDNWIEDIKSNMPELPDQKRKRYIENYNLPEYDAEIITASKELAAFFEEAVANGGNPKSISNWIMGEVLRTLNDREMEITDVKFKPADLVKLIELVEKGTISNTIAKKVFADMFETGKQPEKIVEEKGLVQISDEGAIRDIVNKVLDENPQSIEDFKNGKTKAMGFLVGQIMKASKGKANPQLVNKLLDEEIRKR</sequence>
<dbReference type="InterPro" id="IPR018027">
    <property type="entry name" value="Asn/Gln_amidotransferase"/>
</dbReference>
<feature type="domain" description="Asn/Gln amidotransferase" evidence="11">
    <location>
        <begin position="325"/>
        <end position="472"/>
    </location>
</feature>
<dbReference type="PANTHER" id="PTHR11659:SF0">
    <property type="entry name" value="GLUTAMYL-TRNA(GLN) AMIDOTRANSFERASE SUBUNIT B, MITOCHONDRIAL"/>
    <property type="match status" value="1"/>
</dbReference>
<organism evidence="12 13">
    <name type="scientific">Caloramator mitchellensis</name>
    <dbReference type="NCBI Taxonomy" id="908809"/>
    <lineage>
        <taxon>Bacteria</taxon>
        <taxon>Bacillati</taxon>
        <taxon>Bacillota</taxon>
        <taxon>Clostridia</taxon>
        <taxon>Eubacteriales</taxon>
        <taxon>Clostridiaceae</taxon>
        <taxon>Caloramator</taxon>
    </lineage>
</organism>
<evidence type="ECO:0000256" key="8">
    <source>
        <dbReference type="ARBA" id="ARBA00047380"/>
    </source>
</evidence>
<dbReference type="NCBIfam" id="NF004012">
    <property type="entry name" value="PRK05477.1-2"/>
    <property type="match status" value="1"/>
</dbReference>
<evidence type="ECO:0000256" key="1">
    <source>
        <dbReference type="ARBA" id="ARBA00005306"/>
    </source>
</evidence>
<dbReference type="InterPro" id="IPR042114">
    <property type="entry name" value="GatB_C_1"/>
</dbReference>
<dbReference type="Proteomes" id="UP000052015">
    <property type="component" value="Unassembled WGS sequence"/>
</dbReference>
<dbReference type="FunFam" id="1.10.150.380:FF:000001">
    <property type="entry name" value="Aspartyl/glutamyl-tRNA(Asn/Gln) amidotransferase subunit B"/>
    <property type="match status" value="1"/>
</dbReference>
<dbReference type="EC" id="6.3.5.-" evidence="10"/>